<dbReference type="EMBL" id="LBVV01000025">
    <property type="protein sequence ID" value="KKQ93179.1"/>
    <property type="molecule type" value="Genomic_DNA"/>
</dbReference>
<gene>
    <name evidence="1" type="ORF">UT18_C0025G0011</name>
</gene>
<reference evidence="1 2" key="1">
    <citation type="journal article" date="2015" name="Nature">
        <title>rRNA introns, odd ribosomes, and small enigmatic genomes across a large radiation of phyla.</title>
        <authorList>
            <person name="Brown C.T."/>
            <person name="Hug L.A."/>
            <person name="Thomas B.C."/>
            <person name="Sharon I."/>
            <person name="Castelle C.J."/>
            <person name="Singh A."/>
            <person name="Wilkins M.J."/>
            <person name="Williams K.H."/>
            <person name="Banfield J.F."/>
        </authorList>
    </citation>
    <scope>NUCLEOTIDE SEQUENCE [LARGE SCALE GENOMIC DNA]</scope>
</reference>
<comment type="caution">
    <text evidence="1">The sequence shown here is derived from an EMBL/GenBank/DDBJ whole genome shotgun (WGS) entry which is preliminary data.</text>
</comment>
<name>A0A0G0P4Y9_UNCC2</name>
<organism evidence="1 2">
    <name type="scientific">candidate division CPR2 bacterium GW2011_GWC2_39_10</name>
    <dbReference type="NCBI Taxonomy" id="1618345"/>
    <lineage>
        <taxon>Bacteria</taxon>
        <taxon>Bacteria division CPR2</taxon>
    </lineage>
</organism>
<evidence type="ECO:0000313" key="2">
    <source>
        <dbReference type="Proteomes" id="UP000034207"/>
    </source>
</evidence>
<accession>A0A0G0P4Y9</accession>
<dbReference type="Proteomes" id="UP000034207">
    <property type="component" value="Unassembled WGS sequence"/>
</dbReference>
<proteinExistence type="predicted"/>
<feature type="non-terminal residue" evidence="1">
    <location>
        <position position="1"/>
    </location>
</feature>
<protein>
    <submittedName>
        <fullName evidence="1">Uncharacterized protein</fullName>
    </submittedName>
</protein>
<dbReference type="AlphaFoldDB" id="A0A0G0P4Y9"/>
<evidence type="ECO:0000313" key="1">
    <source>
        <dbReference type="EMBL" id="KKQ93179.1"/>
    </source>
</evidence>
<sequence length="128" mass="14676">GFEMLSGRGRKTSAEKATLLFGALRRYRLALEDGEDKNSDALLKLVQFYVKIYRINNQKAKEYRLVVGFEQAVSGIIRKGYIERCYANDVKAFADDLNRKLDADLKTCFSIINGRKKIGRARIKSRIH</sequence>